<dbReference type="PRINTS" id="PR00503">
    <property type="entry name" value="BROMODOMAIN"/>
</dbReference>
<dbReference type="SUPFAM" id="SSF47370">
    <property type="entry name" value="Bromodomain"/>
    <property type="match status" value="1"/>
</dbReference>
<keyword evidence="1" id="KW-0805">Transcription regulation</keyword>
<reference evidence="7 8" key="1">
    <citation type="journal article" date="2015" name="Proc. Natl. Acad. Sci. U.S.A.">
        <title>The resurrection genome of Boea hygrometrica: A blueprint for survival of dehydration.</title>
        <authorList>
            <person name="Xiao L."/>
            <person name="Yang G."/>
            <person name="Zhang L."/>
            <person name="Yang X."/>
            <person name="Zhao S."/>
            <person name="Ji Z."/>
            <person name="Zhou Q."/>
            <person name="Hu M."/>
            <person name="Wang Y."/>
            <person name="Chen M."/>
            <person name="Xu Y."/>
            <person name="Jin H."/>
            <person name="Xiao X."/>
            <person name="Hu G."/>
            <person name="Bao F."/>
            <person name="Hu Y."/>
            <person name="Wan P."/>
            <person name="Li L."/>
            <person name="Deng X."/>
            <person name="Kuang T."/>
            <person name="Xiang C."/>
            <person name="Zhu J.K."/>
            <person name="Oliver M.J."/>
            <person name="He Y."/>
        </authorList>
    </citation>
    <scope>NUCLEOTIDE SEQUENCE [LARGE SCALE GENOMIC DNA]</scope>
    <source>
        <strain evidence="8">cv. XS01</strain>
    </source>
</reference>
<protein>
    <submittedName>
        <fullName evidence="7">Uncharacterized protein</fullName>
    </submittedName>
</protein>
<dbReference type="PROSITE" id="PS50014">
    <property type="entry name" value="BROMODOMAIN_2"/>
    <property type="match status" value="1"/>
</dbReference>
<evidence type="ECO:0000259" key="6">
    <source>
        <dbReference type="PROSITE" id="PS51525"/>
    </source>
</evidence>
<feature type="domain" description="Bromo" evidence="5">
    <location>
        <begin position="196"/>
        <end position="268"/>
    </location>
</feature>
<dbReference type="InterPro" id="IPR037377">
    <property type="entry name" value="GTE_bromo"/>
</dbReference>
<accession>A0A2Z7AJ54</accession>
<evidence type="ECO:0000313" key="8">
    <source>
        <dbReference type="Proteomes" id="UP000250235"/>
    </source>
</evidence>
<dbReference type="Gene3D" id="1.20.920.10">
    <property type="entry name" value="Bromodomain-like"/>
    <property type="match status" value="1"/>
</dbReference>
<dbReference type="CDD" id="cd05506">
    <property type="entry name" value="Bromo_plant1"/>
    <property type="match status" value="1"/>
</dbReference>
<dbReference type="InterPro" id="IPR001487">
    <property type="entry name" value="Bromodomain"/>
</dbReference>
<dbReference type="AlphaFoldDB" id="A0A2Z7AJ54"/>
<dbReference type="OrthoDB" id="21449at2759"/>
<evidence type="ECO:0000256" key="2">
    <source>
        <dbReference type="ARBA" id="ARBA00023117"/>
    </source>
</evidence>
<keyword evidence="2 4" id="KW-0103">Bromodomain</keyword>
<evidence type="ECO:0000256" key="1">
    <source>
        <dbReference type="ARBA" id="ARBA00023015"/>
    </source>
</evidence>
<dbReference type="Pfam" id="PF00439">
    <property type="entry name" value="Bromodomain"/>
    <property type="match status" value="1"/>
</dbReference>
<feature type="domain" description="NET" evidence="6">
    <location>
        <begin position="326"/>
        <end position="380"/>
    </location>
</feature>
<dbReference type="SMART" id="SM00297">
    <property type="entry name" value="BROMO"/>
    <property type="match status" value="1"/>
</dbReference>
<keyword evidence="3" id="KW-0804">Transcription</keyword>
<dbReference type="InterPro" id="IPR027353">
    <property type="entry name" value="NET_dom"/>
</dbReference>
<dbReference type="EMBL" id="KV014877">
    <property type="protein sequence ID" value="KZV21743.1"/>
    <property type="molecule type" value="Genomic_DNA"/>
</dbReference>
<gene>
    <name evidence="7" type="ORF">F511_02901</name>
</gene>
<keyword evidence="8" id="KW-1185">Reference proteome</keyword>
<dbReference type="PANTHER" id="PTHR45926">
    <property type="entry name" value="OSJNBA0053K19.4 PROTEIN"/>
    <property type="match status" value="1"/>
</dbReference>
<evidence type="ECO:0000313" key="7">
    <source>
        <dbReference type="EMBL" id="KZV21743.1"/>
    </source>
</evidence>
<sequence length="380" mass="42628">MVRKPLKTAKGYSSGFVTDYQYGAESEGFGSSGRVEEDLTASGDSCAPKSKCIKLNVDDYDRFDVPIRTISLLRMSQLEKRDLVVKLKSELELVRLFQRKFFSLGLDSVVFSPASNVHYNYNAPRRPGSVESFPIPKSKKAVAAMKKKFPPGRNASHSKGGPLAGRRIESVKQTAFQNTNFDVLMKQCEALLKNLMKQKNAWLFNKPVDIVELNIPDYFTIIKHPMDLGTVKVKLLSNQYSGPMDFAADVRLTFKNAMTYNSPGNAVHIYAATLSQFFESRWKSIEKKIPVSTDESTPSKSSVVIESEIASMPPAKKQKVAPAENKLNRKTEKRVMTDIEKKRLGEELEMLLEELPENIIDFLKKSASNGGQVIEDEIEL</sequence>
<dbReference type="InterPro" id="IPR036427">
    <property type="entry name" value="Bromodomain-like_sf"/>
</dbReference>
<evidence type="ECO:0000259" key="5">
    <source>
        <dbReference type="PROSITE" id="PS50014"/>
    </source>
</evidence>
<dbReference type="PROSITE" id="PS51525">
    <property type="entry name" value="NET"/>
    <property type="match status" value="1"/>
</dbReference>
<organism evidence="7 8">
    <name type="scientific">Dorcoceras hygrometricum</name>
    <dbReference type="NCBI Taxonomy" id="472368"/>
    <lineage>
        <taxon>Eukaryota</taxon>
        <taxon>Viridiplantae</taxon>
        <taxon>Streptophyta</taxon>
        <taxon>Embryophyta</taxon>
        <taxon>Tracheophyta</taxon>
        <taxon>Spermatophyta</taxon>
        <taxon>Magnoliopsida</taxon>
        <taxon>eudicotyledons</taxon>
        <taxon>Gunneridae</taxon>
        <taxon>Pentapetalae</taxon>
        <taxon>asterids</taxon>
        <taxon>lamiids</taxon>
        <taxon>Lamiales</taxon>
        <taxon>Gesneriaceae</taxon>
        <taxon>Didymocarpoideae</taxon>
        <taxon>Trichosporeae</taxon>
        <taxon>Loxocarpinae</taxon>
        <taxon>Dorcoceras</taxon>
    </lineage>
</organism>
<proteinExistence type="predicted"/>
<dbReference type="Proteomes" id="UP000250235">
    <property type="component" value="Unassembled WGS sequence"/>
</dbReference>
<name>A0A2Z7AJ54_9LAMI</name>
<evidence type="ECO:0000256" key="3">
    <source>
        <dbReference type="ARBA" id="ARBA00023163"/>
    </source>
</evidence>
<evidence type="ECO:0000256" key="4">
    <source>
        <dbReference type="PROSITE-ProRule" id="PRU00035"/>
    </source>
</evidence>